<dbReference type="EMBL" id="CP014504">
    <property type="protein sequence ID" value="AMQ00017.1"/>
    <property type="molecule type" value="Genomic_DNA"/>
</dbReference>
<organism evidence="2 3">
    <name type="scientific">Pedobacter cryoconitis</name>
    <dbReference type="NCBI Taxonomy" id="188932"/>
    <lineage>
        <taxon>Bacteria</taxon>
        <taxon>Pseudomonadati</taxon>
        <taxon>Bacteroidota</taxon>
        <taxon>Sphingobacteriia</taxon>
        <taxon>Sphingobacteriales</taxon>
        <taxon>Sphingobacteriaceae</taxon>
        <taxon>Pedobacter</taxon>
    </lineage>
</organism>
<proteinExistence type="predicted"/>
<feature type="chain" id="PRO_5007280536" description="PsbP C-terminal domain-containing protein" evidence="1">
    <location>
        <begin position="22"/>
        <end position="193"/>
    </location>
</feature>
<feature type="signal peptide" evidence="1">
    <location>
        <begin position="1"/>
        <end position="21"/>
    </location>
</feature>
<evidence type="ECO:0008006" key="4">
    <source>
        <dbReference type="Google" id="ProtNLM"/>
    </source>
</evidence>
<evidence type="ECO:0000313" key="2">
    <source>
        <dbReference type="EMBL" id="AMQ00017.1"/>
    </source>
</evidence>
<gene>
    <name evidence="2" type="ORF">AY601_3145</name>
</gene>
<dbReference type="OrthoDB" id="760490at2"/>
<dbReference type="KEGG" id="pcm:AY601_3145"/>
<dbReference type="Proteomes" id="UP000071561">
    <property type="component" value="Chromosome"/>
</dbReference>
<reference evidence="2 3" key="1">
    <citation type="submission" date="2016-03" db="EMBL/GenBank/DDBJ databases">
        <title>Complete genome sequence of Pedobacter cryoconitis PAMC 27485.</title>
        <authorList>
            <person name="Lee J."/>
            <person name="Kim O.-S."/>
        </authorList>
    </citation>
    <scope>NUCLEOTIDE SEQUENCE [LARGE SCALE GENOMIC DNA]</scope>
    <source>
        <strain evidence="2 3">PAMC 27485</strain>
    </source>
</reference>
<sequence precursor="true">MYNKIKFIIALLLFVNFSLSAQTESLVNGKYNNKIIGWSMDVPAGWHIETSKDKAELFKRLEKTANHKLNDSGATQLISFSKGDNTGPMFRSMIEDSVSLANKGVKNLDDFTRNILTVLKKTYPSVKMDTKVQTLTVGSQDFRSIIYTRDGYTGVNQSIVAYRKGYLFTMTWFFDNVEDKTAIENAVLSSTFQ</sequence>
<protein>
    <recommendedName>
        <fullName evidence="4">PsbP C-terminal domain-containing protein</fullName>
    </recommendedName>
</protein>
<keyword evidence="3" id="KW-1185">Reference proteome</keyword>
<accession>A0A127VFA6</accession>
<dbReference type="PATRIC" id="fig|188932.3.peg.3277"/>
<evidence type="ECO:0000313" key="3">
    <source>
        <dbReference type="Proteomes" id="UP000071561"/>
    </source>
</evidence>
<keyword evidence="1" id="KW-0732">Signal</keyword>
<dbReference type="AlphaFoldDB" id="A0A127VFA6"/>
<dbReference type="RefSeq" id="WP_068402670.1">
    <property type="nucleotide sequence ID" value="NZ_CP014504.1"/>
</dbReference>
<name>A0A127VFA6_9SPHI</name>
<evidence type="ECO:0000256" key="1">
    <source>
        <dbReference type="SAM" id="SignalP"/>
    </source>
</evidence>